<name>A0A7X4GNJ8_9BURK</name>
<dbReference type="AlphaFoldDB" id="A0A7X4GNJ8"/>
<comment type="caution">
    <text evidence="3">The sequence shown here is derived from an EMBL/GenBank/DDBJ whole genome shotgun (WGS) entry which is preliminary data.</text>
</comment>
<gene>
    <name evidence="3" type="ORF">GTP45_07975</name>
</gene>
<evidence type="ECO:0000256" key="1">
    <source>
        <dbReference type="SAM" id="SignalP"/>
    </source>
</evidence>
<dbReference type="EMBL" id="WWCK01000002">
    <property type="protein sequence ID" value="MYM66763.1"/>
    <property type="molecule type" value="Genomic_DNA"/>
</dbReference>
<dbReference type="InterPro" id="IPR013424">
    <property type="entry name" value="Ice-binding_C"/>
</dbReference>
<feature type="domain" description="Ice-binding protein C-terminal" evidence="2">
    <location>
        <begin position="159"/>
        <end position="184"/>
    </location>
</feature>
<organism evidence="3 4">
    <name type="scientific">Duganella rivi</name>
    <dbReference type="NCBI Taxonomy" id="2666083"/>
    <lineage>
        <taxon>Bacteria</taxon>
        <taxon>Pseudomonadati</taxon>
        <taxon>Pseudomonadota</taxon>
        <taxon>Betaproteobacteria</taxon>
        <taxon>Burkholderiales</taxon>
        <taxon>Oxalobacteraceae</taxon>
        <taxon>Telluria group</taxon>
        <taxon>Duganella</taxon>
    </lineage>
</organism>
<feature type="chain" id="PRO_5030946755" evidence="1">
    <location>
        <begin position="24"/>
        <end position="187"/>
    </location>
</feature>
<protein>
    <submittedName>
        <fullName evidence="3">PEP-CTERM sorting domain-containing protein</fullName>
    </submittedName>
</protein>
<evidence type="ECO:0000313" key="4">
    <source>
        <dbReference type="Proteomes" id="UP000450012"/>
    </source>
</evidence>
<evidence type="ECO:0000313" key="3">
    <source>
        <dbReference type="EMBL" id="MYM66763.1"/>
    </source>
</evidence>
<reference evidence="3 4" key="1">
    <citation type="submission" date="2019-12" db="EMBL/GenBank/DDBJ databases">
        <title>Novel species isolated from a subtropical stream in China.</title>
        <authorList>
            <person name="Lu H."/>
        </authorList>
    </citation>
    <scope>NUCLEOTIDE SEQUENCE [LARGE SCALE GENOMIC DNA]</scope>
    <source>
        <strain evidence="3 4">FT55W</strain>
    </source>
</reference>
<dbReference type="RefSeq" id="WP_161013306.1">
    <property type="nucleotide sequence ID" value="NZ_WWCK01000002.1"/>
</dbReference>
<keyword evidence="1" id="KW-0732">Signal</keyword>
<proteinExistence type="predicted"/>
<sequence length="187" mass="19125">MHLTLRKAAAAACLLLAAGATRAAADPLQNAVINASYSAGSVLSLGDNYAGGSVSGLDPYNVSAEFFTADALFGFDFSADGQLTIFNNASIPAGSYVASFDFGATLGAPIADFRVVDAGITGGTPVLTIVNDHTISIDLSAVQWNGDFSPLVTAVTLQAVPEPATAWMLAAGLIGLSAAMRARRRNR</sequence>
<feature type="signal peptide" evidence="1">
    <location>
        <begin position="1"/>
        <end position="23"/>
    </location>
</feature>
<evidence type="ECO:0000259" key="2">
    <source>
        <dbReference type="Pfam" id="PF07589"/>
    </source>
</evidence>
<dbReference type="Pfam" id="PF07589">
    <property type="entry name" value="PEP-CTERM"/>
    <property type="match status" value="1"/>
</dbReference>
<dbReference type="NCBIfam" id="TIGR02595">
    <property type="entry name" value="PEP_CTERM"/>
    <property type="match status" value="1"/>
</dbReference>
<keyword evidence="4" id="KW-1185">Reference proteome</keyword>
<dbReference type="Proteomes" id="UP000450012">
    <property type="component" value="Unassembled WGS sequence"/>
</dbReference>
<accession>A0A7X4GNJ8</accession>